<gene>
    <name evidence="1" type="ORF">MKP09_21275</name>
</gene>
<proteinExistence type="predicted"/>
<evidence type="ECO:0000313" key="2">
    <source>
        <dbReference type="Proteomes" id="UP001202248"/>
    </source>
</evidence>
<protein>
    <recommendedName>
        <fullName evidence="3">Tetratricopeptide repeat protein</fullName>
    </recommendedName>
</protein>
<evidence type="ECO:0000313" key="1">
    <source>
        <dbReference type="EMBL" id="MCH5600269.1"/>
    </source>
</evidence>
<accession>A0ABS9SPD5</accession>
<dbReference type="EMBL" id="JAKWBL010000004">
    <property type="protein sequence ID" value="MCH5600269.1"/>
    <property type="molecule type" value="Genomic_DNA"/>
</dbReference>
<comment type="caution">
    <text evidence="1">The sequence shown here is derived from an EMBL/GenBank/DDBJ whole genome shotgun (WGS) entry which is preliminary data.</text>
</comment>
<keyword evidence="2" id="KW-1185">Reference proteome</keyword>
<evidence type="ECO:0008006" key="3">
    <source>
        <dbReference type="Google" id="ProtNLM"/>
    </source>
</evidence>
<dbReference type="Gene3D" id="1.25.40.10">
    <property type="entry name" value="Tetratricopeptide repeat domain"/>
    <property type="match status" value="1"/>
</dbReference>
<dbReference type="RefSeq" id="WP_240832273.1">
    <property type="nucleotide sequence ID" value="NZ_JAKWBL010000004.1"/>
</dbReference>
<organism evidence="1 2">
    <name type="scientific">Niabella ginsengisoli</name>
    <dbReference type="NCBI Taxonomy" id="522298"/>
    <lineage>
        <taxon>Bacteria</taxon>
        <taxon>Pseudomonadati</taxon>
        <taxon>Bacteroidota</taxon>
        <taxon>Chitinophagia</taxon>
        <taxon>Chitinophagales</taxon>
        <taxon>Chitinophagaceae</taxon>
        <taxon>Niabella</taxon>
    </lineage>
</organism>
<dbReference type="InterPro" id="IPR011990">
    <property type="entry name" value="TPR-like_helical_dom_sf"/>
</dbReference>
<dbReference type="Proteomes" id="UP001202248">
    <property type="component" value="Unassembled WGS sequence"/>
</dbReference>
<dbReference type="SUPFAM" id="SSF48452">
    <property type="entry name" value="TPR-like"/>
    <property type="match status" value="1"/>
</dbReference>
<name>A0ABS9SPD5_9BACT</name>
<reference evidence="1 2" key="1">
    <citation type="submission" date="2022-02" db="EMBL/GenBank/DDBJ databases">
        <authorList>
            <person name="Min J."/>
        </authorList>
    </citation>
    <scope>NUCLEOTIDE SEQUENCE [LARGE SCALE GENOMIC DNA]</scope>
    <source>
        <strain evidence="1 2">GR10-1</strain>
    </source>
</reference>
<sequence length="73" mass="8163">MADKALEIDAENLLGLNMRSSALVKLNRKEESFETIEGALRNDPNNAYTHANYGWGLLENGNAKNPYNILKNL</sequence>